<gene>
    <name evidence="1" type="ORF">AD951_07685</name>
</gene>
<dbReference type="PATRIC" id="fig|178901.14.peg.2886"/>
<reference evidence="1 2" key="1">
    <citation type="submission" date="2015-06" db="EMBL/GenBank/DDBJ databases">
        <title>Improved classification and identification of acetic acid bacteria using matrix-assisted laser desorption/ionization time-of-flight mass spectrometry; Gluconobacter nephelii and Gluconobacter uchimurae are later heterotypic synonyms of Gluconobacter japonicus and Gluconobacter oxydans, respectively.</title>
        <authorList>
            <person name="Li L."/>
            <person name="Cleenwerck I."/>
            <person name="De Vuyst L."/>
            <person name="Vandamme P."/>
        </authorList>
    </citation>
    <scope>NUCLEOTIDE SEQUENCE [LARGE SCALE GENOMIC DNA]</scope>
    <source>
        <strain evidence="1 2">LMG 1699</strain>
    </source>
</reference>
<accession>A0A149UMS1</accession>
<protein>
    <submittedName>
        <fullName evidence="1">Uncharacterized protein</fullName>
    </submittedName>
</protein>
<evidence type="ECO:0000313" key="2">
    <source>
        <dbReference type="Proteomes" id="UP000075377"/>
    </source>
</evidence>
<dbReference type="EMBL" id="LHZX01000291">
    <property type="protein sequence ID" value="KXV69212.1"/>
    <property type="molecule type" value="Genomic_DNA"/>
</dbReference>
<comment type="caution">
    <text evidence="1">The sequence shown here is derived from an EMBL/GenBank/DDBJ whole genome shotgun (WGS) entry which is preliminary data.</text>
</comment>
<evidence type="ECO:0000313" key="1">
    <source>
        <dbReference type="EMBL" id="KXV69212.1"/>
    </source>
</evidence>
<name>A0A149UMS1_9PROT</name>
<proteinExistence type="predicted"/>
<dbReference type="RefSeq" id="WP_061500858.1">
    <property type="nucleotide sequence ID" value="NZ_LHZX01000291.1"/>
</dbReference>
<organism evidence="1 2">
    <name type="scientific">Acetobacter malorum</name>
    <dbReference type="NCBI Taxonomy" id="178901"/>
    <lineage>
        <taxon>Bacteria</taxon>
        <taxon>Pseudomonadati</taxon>
        <taxon>Pseudomonadota</taxon>
        <taxon>Alphaproteobacteria</taxon>
        <taxon>Acetobacterales</taxon>
        <taxon>Acetobacteraceae</taxon>
        <taxon>Acetobacter</taxon>
    </lineage>
</organism>
<dbReference type="AlphaFoldDB" id="A0A149UMS1"/>
<sequence length="172" mass="19332">MTDASKRFRVACEFMLRWIFSPEFAERHRAERPVQYDIVRRLFSEMNRDRSDAEFIQNEAIKGTFAEGQISAVWLSPEFTAPLFAGLAYFYGSTLVPDGGCCFRPTITRDEDAFFGFRLDGVTLDRETHEKELMMCLCAGAATKALMTKADALSGAFEACLMLSGSEHAPDL</sequence>
<dbReference type="Proteomes" id="UP000075377">
    <property type="component" value="Unassembled WGS sequence"/>
</dbReference>